<accession>A0A2K1P7K2</accession>
<evidence type="ECO:0000256" key="5">
    <source>
        <dbReference type="SAM" id="Phobius"/>
    </source>
</evidence>
<feature type="transmembrane region" description="Helical" evidence="5">
    <location>
        <begin position="211"/>
        <end position="229"/>
    </location>
</feature>
<dbReference type="PROSITE" id="PS51012">
    <property type="entry name" value="ABC_TM2"/>
    <property type="match status" value="1"/>
</dbReference>
<evidence type="ECO:0000256" key="1">
    <source>
        <dbReference type="ARBA" id="ARBA00004141"/>
    </source>
</evidence>
<evidence type="ECO:0000256" key="2">
    <source>
        <dbReference type="ARBA" id="ARBA00022692"/>
    </source>
</evidence>
<comment type="caution">
    <text evidence="7">The sequence shown here is derived from an EMBL/GenBank/DDBJ whole genome shotgun (WGS) entry which is preliminary data.</text>
</comment>
<organism evidence="7 8">
    <name type="scientific">Petrotoga mexicana DSM 14811</name>
    <dbReference type="NCBI Taxonomy" id="1122954"/>
    <lineage>
        <taxon>Bacteria</taxon>
        <taxon>Thermotogati</taxon>
        <taxon>Thermotogota</taxon>
        <taxon>Thermotogae</taxon>
        <taxon>Petrotogales</taxon>
        <taxon>Petrotogaceae</taxon>
        <taxon>Petrotoga</taxon>
    </lineage>
</organism>
<name>A0A2K1P7K2_9BACT</name>
<comment type="subcellular location">
    <subcellularLocation>
        <location evidence="1">Membrane</location>
        <topology evidence="1">Multi-pass membrane protein</topology>
    </subcellularLocation>
</comment>
<evidence type="ECO:0000256" key="4">
    <source>
        <dbReference type="ARBA" id="ARBA00023136"/>
    </source>
</evidence>
<feature type="transmembrane region" description="Helical" evidence="5">
    <location>
        <begin position="158"/>
        <end position="181"/>
    </location>
</feature>
<feature type="transmembrane region" description="Helical" evidence="5">
    <location>
        <begin position="326"/>
        <end position="349"/>
    </location>
</feature>
<keyword evidence="2 5" id="KW-0812">Transmembrane</keyword>
<evidence type="ECO:0000259" key="6">
    <source>
        <dbReference type="PROSITE" id="PS51012"/>
    </source>
</evidence>
<evidence type="ECO:0000313" key="7">
    <source>
        <dbReference type="EMBL" id="PNR98697.1"/>
    </source>
</evidence>
<dbReference type="InterPro" id="IPR013525">
    <property type="entry name" value="ABC2_TM"/>
</dbReference>
<reference evidence="7 8" key="1">
    <citation type="submission" date="2013-12" db="EMBL/GenBank/DDBJ databases">
        <title>Comparative genomics of Petrotoga isolates.</title>
        <authorList>
            <person name="Nesbo C.L."/>
            <person name="Charchuk R."/>
            <person name="Chow K."/>
        </authorList>
    </citation>
    <scope>NUCLEOTIDE SEQUENCE [LARGE SCALE GENOMIC DNA]</scope>
    <source>
        <strain evidence="7 8">DSM 14811</strain>
    </source>
</reference>
<dbReference type="Proteomes" id="UP000236604">
    <property type="component" value="Unassembled WGS sequence"/>
</dbReference>
<keyword evidence="3 5" id="KW-1133">Transmembrane helix</keyword>
<dbReference type="Pfam" id="PF12698">
    <property type="entry name" value="ABC2_membrane_3"/>
    <property type="match status" value="1"/>
</dbReference>
<keyword evidence="8" id="KW-1185">Reference proteome</keyword>
<evidence type="ECO:0000256" key="3">
    <source>
        <dbReference type="ARBA" id="ARBA00022989"/>
    </source>
</evidence>
<proteinExistence type="predicted"/>
<feature type="domain" description="ABC transmembrane type-2" evidence="6">
    <location>
        <begin position="120"/>
        <end position="351"/>
    </location>
</feature>
<dbReference type="GO" id="GO:0140359">
    <property type="term" value="F:ABC-type transporter activity"/>
    <property type="evidence" value="ECO:0007669"/>
    <property type="project" value="InterPro"/>
</dbReference>
<dbReference type="EMBL" id="AZRN01000033">
    <property type="protein sequence ID" value="PNR98697.1"/>
    <property type="molecule type" value="Genomic_DNA"/>
</dbReference>
<protein>
    <recommendedName>
        <fullName evidence="6">ABC transmembrane type-2 domain-containing protein</fullName>
    </recommendedName>
</protein>
<dbReference type="RefSeq" id="WP_103077488.1">
    <property type="nucleotide sequence ID" value="NZ_AZRN01000033.1"/>
</dbReference>
<evidence type="ECO:0000313" key="8">
    <source>
        <dbReference type="Proteomes" id="UP000236604"/>
    </source>
</evidence>
<dbReference type="GO" id="GO:0016020">
    <property type="term" value="C:membrane"/>
    <property type="evidence" value="ECO:0007669"/>
    <property type="project" value="UniProtKB-SubCell"/>
</dbReference>
<gene>
    <name evidence="7" type="ORF">X927_07925</name>
</gene>
<sequence length="353" mass="40104">MKNKRIFSLVSIFYKETFRNGFEVFFTLLLPVLLMFLFGIIFGTETDQSVEYKLGIAGNFEEEIVEALPYQVLIFEDKNSLSQALESDQIDMGIIIVENNQITFVQKGTDINNQSNIFLKLKLESFLKKYFIGMNEDYINVEFVETPIGESQENSLDFILTGVIGLSLLSGGMFSMINVFGRYRKLGTIKRLKASPMKPIEFTLSASSTKLFLNLISMFIIVFLGKIIFDLSLTFNWGLLVIVFFTSSIGMMGFGILLLLLFKEPSVTIEIASILYVAMTFFSGVYFPVEFLPSSVRWVSNILPVKYVVDLIRYTGNIKQISLNDFVIINLVLFVGGLFLLFVSSEVFLKEEK</sequence>
<dbReference type="InterPro" id="IPR047817">
    <property type="entry name" value="ABC2_TM_bact-type"/>
</dbReference>
<feature type="transmembrane region" description="Helical" evidence="5">
    <location>
        <begin position="235"/>
        <end position="262"/>
    </location>
</feature>
<feature type="transmembrane region" description="Helical" evidence="5">
    <location>
        <begin position="269"/>
        <end position="289"/>
    </location>
</feature>
<feature type="transmembrane region" description="Helical" evidence="5">
    <location>
        <begin position="21"/>
        <end position="42"/>
    </location>
</feature>
<keyword evidence="4 5" id="KW-0472">Membrane</keyword>
<dbReference type="PANTHER" id="PTHR43027">
    <property type="entry name" value="DOXORUBICIN RESISTANCE ABC TRANSPORTER PERMEASE PROTEIN DRRC-RELATED"/>
    <property type="match status" value="1"/>
</dbReference>
<dbReference type="InterPro" id="IPR052902">
    <property type="entry name" value="ABC-2_transporter"/>
</dbReference>
<dbReference type="PANTHER" id="PTHR43027:SF1">
    <property type="entry name" value="DOXORUBICIN RESISTANCE ABC TRANSPORTER PERMEASE PROTEIN DRRC-RELATED"/>
    <property type="match status" value="1"/>
</dbReference>
<dbReference type="AlphaFoldDB" id="A0A2K1P7K2"/>